<dbReference type="AlphaFoldDB" id="A0A164PRK1"/>
<proteinExistence type="predicted"/>
<evidence type="ECO:0000313" key="1">
    <source>
        <dbReference type="EMBL" id="KZS88972.1"/>
    </source>
</evidence>
<evidence type="ECO:0000313" key="2">
    <source>
        <dbReference type="Proteomes" id="UP000076722"/>
    </source>
</evidence>
<accession>A0A164PRK1</accession>
<dbReference type="EMBL" id="KV419431">
    <property type="protein sequence ID" value="KZS88972.1"/>
    <property type="molecule type" value="Genomic_DNA"/>
</dbReference>
<dbReference type="InterPro" id="IPR036047">
    <property type="entry name" value="F-box-like_dom_sf"/>
</dbReference>
<dbReference type="Proteomes" id="UP000076722">
    <property type="component" value="Unassembled WGS sequence"/>
</dbReference>
<gene>
    <name evidence="1" type="ORF">SISNIDRAFT_489629</name>
</gene>
<evidence type="ECO:0008006" key="3">
    <source>
        <dbReference type="Google" id="ProtNLM"/>
    </source>
</evidence>
<organism evidence="1 2">
    <name type="scientific">Sistotremastrum niveocremeum HHB9708</name>
    <dbReference type="NCBI Taxonomy" id="1314777"/>
    <lineage>
        <taxon>Eukaryota</taxon>
        <taxon>Fungi</taxon>
        <taxon>Dikarya</taxon>
        <taxon>Basidiomycota</taxon>
        <taxon>Agaricomycotina</taxon>
        <taxon>Agaricomycetes</taxon>
        <taxon>Sistotremastrales</taxon>
        <taxon>Sistotremastraceae</taxon>
        <taxon>Sertulicium</taxon>
        <taxon>Sertulicium niveocremeum</taxon>
    </lineage>
</organism>
<dbReference type="SUPFAM" id="SSF81383">
    <property type="entry name" value="F-box domain"/>
    <property type="match status" value="1"/>
</dbReference>
<name>A0A164PRK1_9AGAM</name>
<keyword evidence="2" id="KW-1185">Reference proteome</keyword>
<sequence>MSYKLPAEIFHRILWDLLLRTEETHGILPAIHHLQEDRQVCIYALPDFMNVRLVCRLWNRWLLNDFDFWRHLYLKSAQTLLIARAAISRFPEHSFSIRILVKPTDDEARLENIARVVKGAIQDHESESLNDLSRFLSMRVGPNTAADKTWVPEAIALITPIIASCHGLFLHMPTQMIQCLLRTWTKSESGPIPVRGALKLRRCVLQATEYDGRTGPNPRDFEVTANGQKLKPSIPPLRAFLAHSLMLESVMFINYFVPFPVPEEPEPGFDITRIREIAMIRGEEYASIIIPPSQDVVLHLLQRAAENGCRSLDLQLGLVNLPLHSHQLRLRSTTLESLTLCQVRLFISFPGVQTTTSGQAQGRAITSSSDCRIKNFTLCDARIVIGGDRGVSDEEEGLDHILDDMPELGSLSLIRVNFTCSVSPSAFPQDREIGPYVPSDAPLPRLTTLLAENTSISAQSFISVIKRAPNLTNLTLTWGVDTDVKAVLKALRTSSPGSSSVPGPHLKRLLILHPTFYEGGGHAIPETWSRVTADIFKLEKRRSSWAKKGRCVPLEVTCTTLEDFGQRFYGYT</sequence>
<protein>
    <recommendedName>
        <fullName evidence="3">F-box domain-containing protein</fullName>
    </recommendedName>
</protein>
<reference evidence="1 2" key="1">
    <citation type="journal article" date="2016" name="Mol. Biol. Evol.">
        <title>Comparative Genomics of Early-Diverging Mushroom-Forming Fungi Provides Insights into the Origins of Lignocellulose Decay Capabilities.</title>
        <authorList>
            <person name="Nagy L.G."/>
            <person name="Riley R."/>
            <person name="Tritt A."/>
            <person name="Adam C."/>
            <person name="Daum C."/>
            <person name="Floudas D."/>
            <person name="Sun H."/>
            <person name="Yadav J.S."/>
            <person name="Pangilinan J."/>
            <person name="Larsson K.H."/>
            <person name="Matsuura K."/>
            <person name="Barry K."/>
            <person name="Labutti K."/>
            <person name="Kuo R."/>
            <person name="Ohm R.A."/>
            <person name="Bhattacharya S.S."/>
            <person name="Shirouzu T."/>
            <person name="Yoshinaga Y."/>
            <person name="Martin F.M."/>
            <person name="Grigoriev I.V."/>
            <person name="Hibbett D.S."/>
        </authorList>
    </citation>
    <scope>NUCLEOTIDE SEQUENCE [LARGE SCALE GENOMIC DNA]</scope>
    <source>
        <strain evidence="1 2">HHB9708</strain>
    </source>
</reference>